<dbReference type="SUPFAM" id="SSF56529">
    <property type="entry name" value="FAH"/>
    <property type="match status" value="1"/>
</dbReference>
<protein>
    <submittedName>
        <fullName evidence="4">Ureidoglycolate lyase</fullName>
        <ecNumber evidence="4">4.3.2.3</ecNumber>
    </submittedName>
</protein>
<dbReference type="GO" id="GO:0018773">
    <property type="term" value="F:acetylpyruvate hydrolase activity"/>
    <property type="evidence" value="ECO:0007669"/>
    <property type="project" value="TreeGrafter"/>
</dbReference>
<dbReference type="RefSeq" id="WP_068200224.1">
    <property type="nucleotide sequence ID" value="NZ_CP014209.1"/>
</dbReference>
<proteinExistence type="predicted"/>
<keyword evidence="4" id="KW-0456">Lyase</keyword>
<dbReference type="FunFam" id="3.90.850.10:FF:000002">
    <property type="entry name" value="2-hydroxyhepta-2,4-diene-1,7-dioate isomerase"/>
    <property type="match status" value="1"/>
</dbReference>
<evidence type="ECO:0000259" key="2">
    <source>
        <dbReference type="Pfam" id="PF01557"/>
    </source>
</evidence>
<reference evidence="4 5" key="1">
    <citation type="submission" date="2016-01" db="EMBL/GenBank/DDBJ databases">
        <title>Complete genome sequence of a soil Actinobacterium, Isoptericola dokdonensis DS-3.</title>
        <authorList>
            <person name="Kwon S.-K."/>
            <person name="Kim J.F."/>
        </authorList>
    </citation>
    <scope>NUCLEOTIDE SEQUENCE [LARGE SCALE GENOMIC DNA]</scope>
    <source>
        <strain evidence="4 5">DS-3</strain>
    </source>
</reference>
<dbReference type="Gene3D" id="3.90.850.10">
    <property type="entry name" value="Fumarylacetoacetase-like, C-terminal domain"/>
    <property type="match status" value="1"/>
</dbReference>
<evidence type="ECO:0000313" key="5">
    <source>
        <dbReference type="Proteomes" id="UP000076794"/>
    </source>
</evidence>
<gene>
    <name evidence="4" type="ORF">I598_0086</name>
</gene>
<dbReference type="GO" id="GO:0046872">
    <property type="term" value="F:metal ion binding"/>
    <property type="evidence" value="ECO:0007669"/>
    <property type="project" value="UniProtKB-KW"/>
</dbReference>
<dbReference type="Proteomes" id="UP000076794">
    <property type="component" value="Chromosome"/>
</dbReference>
<dbReference type="InterPro" id="IPR018833">
    <property type="entry name" value="Rv2993c-like_N"/>
</dbReference>
<dbReference type="EMBL" id="CP014209">
    <property type="protein sequence ID" value="ANC29682.1"/>
    <property type="molecule type" value="Genomic_DNA"/>
</dbReference>
<dbReference type="InterPro" id="IPR036663">
    <property type="entry name" value="Fumarylacetoacetase_C_sf"/>
</dbReference>
<accession>A0A168E731</accession>
<dbReference type="Gene3D" id="2.30.30.370">
    <property type="entry name" value="FAH"/>
    <property type="match status" value="1"/>
</dbReference>
<name>A0A168E731_9MICO</name>
<dbReference type="PANTHER" id="PTHR11820:SF7">
    <property type="entry name" value="ACYLPYRUVASE FAHD1, MITOCHONDRIAL"/>
    <property type="match status" value="1"/>
</dbReference>
<dbReference type="Pfam" id="PF10370">
    <property type="entry name" value="Rv2993c-like_N"/>
    <property type="match status" value="1"/>
</dbReference>
<dbReference type="InterPro" id="IPR011234">
    <property type="entry name" value="Fumarylacetoacetase-like_C"/>
</dbReference>
<feature type="domain" description="Fumarylacetoacetase-like C-terminal" evidence="2">
    <location>
        <begin position="62"/>
        <end position="256"/>
    </location>
</feature>
<sequence>MRIARFTTGDDPRFAFVQTEGDRTYLAVLSGDPLYMPAMPTGERVELGDGVRLLAPVIPRSKVVAVGRNYLDHIKEMGNEPPATPLLFLKPNTSVVGPDDPIVLPDWTAEVSYEAELAVVISRLCKDVEPENARAYVLGYTVANDVTARDAQRTDDQWARAKGFDSSCPLGPWIETELNPEDVGVRSRVNGETKQDGRTADMIFDVNYLVSYASKAMTLLPGDVLLTGTPAGVGRIDHGDRVECEVEGIGVLSNPVLRRQD</sequence>
<dbReference type="AlphaFoldDB" id="A0A168E731"/>
<keyword evidence="5" id="KW-1185">Reference proteome</keyword>
<dbReference type="GO" id="GO:0050385">
    <property type="term" value="F:ureidoglycolate lyase activity"/>
    <property type="evidence" value="ECO:0007669"/>
    <property type="project" value="UniProtKB-EC"/>
</dbReference>
<dbReference type="PATRIC" id="fig|1300344.3.peg.83"/>
<dbReference type="Pfam" id="PF01557">
    <property type="entry name" value="FAA_hydrolase"/>
    <property type="match status" value="1"/>
</dbReference>
<feature type="domain" description="Rv2993c-like N-terminal" evidence="3">
    <location>
        <begin position="1"/>
        <end position="56"/>
    </location>
</feature>
<dbReference type="OrthoDB" id="9805307at2"/>
<evidence type="ECO:0000259" key="3">
    <source>
        <dbReference type="Pfam" id="PF10370"/>
    </source>
</evidence>
<dbReference type="KEGG" id="ido:I598_0086"/>
<organism evidence="4 5">
    <name type="scientific">Isoptericola dokdonensis DS-3</name>
    <dbReference type="NCBI Taxonomy" id="1300344"/>
    <lineage>
        <taxon>Bacteria</taxon>
        <taxon>Bacillati</taxon>
        <taxon>Actinomycetota</taxon>
        <taxon>Actinomycetes</taxon>
        <taxon>Micrococcales</taxon>
        <taxon>Promicromonosporaceae</taxon>
        <taxon>Isoptericola</taxon>
    </lineage>
</organism>
<dbReference type="EC" id="4.3.2.3" evidence="4"/>
<evidence type="ECO:0000313" key="4">
    <source>
        <dbReference type="EMBL" id="ANC29682.1"/>
    </source>
</evidence>
<dbReference type="GO" id="GO:0019752">
    <property type="term" value="P:carboxylic acid metabolic process"/>
    <property type="evidence" value="ECO:0007669"/>
    <property type="project" value="UniProtKB-ARBA"/>
</dbReference>
<dbReference type="GO" id="GO:0016853">
    <property type="term" value="F:isomerase activity"/>
    <property type="evidence" value="ECO:0007669"/>
    <property type="project" value="UniProtKB-ARBA"/>
</dbReference>
<evidence type="ECO:0000256" key="1">
    <source>
        <dbReference type="ARBA" id="ARBA00022723"/>
    </source>
</evidence>
<dbReference type="PANTHER" id="PTHR11820">
    <property type="entry name" value="ACYLPYRUVASE"/>
    <property type="match status" value="1"/>
</dbReference>
<keyword evidence="1" id="KW-0479">Metal-binding</keyword>
<dbReference type="STRING" id="1300344.I598_0086"/>